<keyword evidence="17" id="KW-1185">Reference proteome</keyword>
<evidence type="ECO:0000313" key="16">
    <source>
        <dbReference type="EMBL" id="CAA2959918.1"/>
    </source>
</evidence>
<keyword evidence="13" id="KW-1133">Transmembrane helix</keyword>
<reference evidence="16 17" key="1">
    <citation type="submission" date="2019-12" db="EMBL/GenBank/DDBJ databases">
        <authorList>
            <person name="Alioto T."/>
            <person name="Alioto T."/>
            <person name="Gomez Garrido J."/>
        </authorList>
    </citation>
    <scope>NUCLEOTIDE SEQUENCE [LARGE SCALE GENOMIC DNA]</scope>
</reference>
<evidence type="ECO:0000259" key="14">
    <source>
        <dbReference type="PROSITE" id="PS50089"/>
    </source>
</evidence>
<dbReference type="AlphaFoldDB" id="A0A8S0Q539"/>
<organism evidence="16 17">
    <name type="scientific">Olea europaea subsp. europaea</name>
    <dbReference type="NCBI Taxonomy" id="158383"/>
    <lineage>
        <taxon>Eukaryota</taxon>
        <taxon>Viridiplantae</taxon>
        <taxon>Streptophyta</taxon>
        <taxon>Embryophyta</taxon>
        <taxon>Tracheophyta</taxon>
        <taxon>Spermatophyta</taxon>
        <taxon>Magnoliopsida</taxon>
        <taxon>eudicotyledons</taxon>
        <taxon>Gunneridae</taxon>
        <taxon>Pentapetalae</taxon>
        <taxon>asterids</taxon>
        <taxon>lamiids</taxon>
        <taxon>Lamiales</taxon>
        <taxon>Oleaceae</taxon>
        <taxon>Oleeae</taxon>
        <taxon>Olea</taxon>
    </lineage>
</organism>
<evidence type="ECO:0000256" key="5">
    <source>
        <dbReference type="ARBA" id="ARBA00012251"/>
    </source>
</evidence>
<keyword evidence="13" id="KW-0472">Membrane</keyword>
<dbReference type="Gene3D" id="1.20.120.1750">
    <property type="match status" value="1"/>
</dbReference>
<evidence type="ECO:0000256" key="4">
    <source>
        <dbReference type="ARBA" id="ARBA00005884"/>
    </source>
</evidence>
<keyword evidence="13" id="KW-0812">Transmembrane</keyword>
<feature type="domain" description="RING-type" evidence="15">
    <location>
        <begin position="160"/>
        <end position="369"/>
    </location>
</feature>
<gene>
    <name evidence="16" type="ORF">OLEA9_A121196</name>
</gene>
<evidence type="ECO:0000256" key="13">
    <source>
        <dbReference type="SAM" id="Phobius"/>
    </source>
</evidence>
<comment type="cofactor">
    <cofactor evidence="2">
        <name>Zn(2+)</name>
        <dbReference type="ChEBI" id="CHEBI:29105"/>
    </cofactor>
</comment>
<dbReference type="InterPro" id="IPR044066">
    <property type="entry name" value="TRIAD_supradom"/>
</dbReference>
<keyword evidence="7" id="KW-0479">Metal-binding</keyword>
<evidence type="ECO:0000256" key="8">
    <source>
        <dbReference type="ARBA" id="ARBA00022737"/>
    </source>
</evidence>
<dbReference type="CDD" id="cd22582">
    <property type="entry name" value="BRcat_RBR_unk"/>
    <property type="match status" value="1"/>
</dbReference>
<keyword evidence="6" id="KW-0808">Transferase</keyword>
<evidence type="ECO:0000259" key="15">
    <source>
        <dbReference type="PROSITE" id="PS51873"/>
    </source>
</evidence>
<dbReference type="Proteomes" id="UP000594638">
    <property type="component" value="Unassembled WGS sequence"/>
</dbReference>
<sequence>MFREVIGALGFMKWPPAMKFPIEIPVNFQNLTDLSLALGNFVWSDPSGTFVFPAACSFVVLSLPAWLIYFKKKKKIDDSVIAPMITRSDVAGDSPEELTFEPGDNYVSDAEYAENLQLQEAVLASILASQIENRATTSVQGGLIMDIKPVEVENEVMNSHTSFCEICLENRESWQMFTNGSCSHSFCYDCTSKHIMSRIDDKVKIVSCPALNCNTVLDADICRLMIPNDALIRWDESLCQSLIPESQKVYCPFNDCSAMFVNDSRVLITEVKCLVCHRSFCAKCRVPWHPEFTCKEFQKLYSKRGGKDEVMVKTLAKKKSWQRCPKCKMYVEKSDGCIHITCRCKYEFCYRCGSKWTGSGSHSGCHRNG</sequence>
<dbReference type="GO" id="GO:0008270">
    <property type="term" value="F:zinc ion binding"/>
    <property type="evidence" value="ECO:0007669"/>
    <property type="project" value="UniProtKB-KW"/>
</dbReference>
<accession>A0A8S0Q539</accession>
<evidence type="ECO:0000256" key="11">
    <source>
        <dbReference type="ARBA" id="ARBA00022833"/>
    </source>
</evidence>
<evidence type="ECO:0000256" key="10">
    <source>
        <dbReference type="ARBA" id="ARBA00022786"/>
    </source>
</evidence>
<dbReference type="Pfam" id="PF00097">
    <property type="entry name" value="zf-C3HC4"/>
    <property type="match status" value="1"/>
</dbReference>
<name>A0A8S0Q539_OLEEU</name>
<dbReference type="InterPro" id="IPR013083">
    <property type="entry name" value="Znf_RING/FYVE/PHD"/>
</dbReference>
<evidence type="ECO:0000256" key="9">
    <source>
        <dbReference type="ARBA" id="ARBA00022771"/>
    </source>
</evidence>
<dbReference type="OrthoDB" id="10009520at2759"/>
<protein>
    <recommendedName>
        <fullName evidence="5">RBR-type E3 ubiquitin transferase</fullName>
        <ecNumber evidence="5">2.3.2.31</ecNumber>
    </recommendedName>
</protein>
<dbReference type="SMART" id="SM00647">
    <property type="entry name" value="IBR"/>
    <property type="match status" value="2"/>
</dbReference>
<evidence type="ECO:0000256" key="2">
    <source>
        <dbReference type="ARBA" id="ARBA00001947"/>
    </source>
</evidence>
<comment type="function">
    <text evidence="3">Might act as an E3 ubiquitin-protein ligase, or as part of E3 complex, which accepts ubiquitin from specific E2 ubiquitin-conjugating enzymes and then transfers it to substrates.</text>
</comment>
<feature type="domain" description="RING-type" evidence="14">
    <location>
        <begin position="164"/>
        <end position="212"/>
    </location>
</feature>
<evidence type="ECO:0000256" key="12">
    <source>
        <dbReference type="PROSITE-ProRule" id="PRU00175"/>
    </source>
</evidence>
<keyword evidence="8" id="KW-0677">Repeat</keyword>
<dbReference type="Gene3D" id="3.30.40.10">
    <property type="entry name" value="Zinc/RING finger domain, C3HC4 (zinc finger)"/>
    <property type="match status" value="1"/>
</dbReference>
<proteinExistence type="inferred from homology"/>
<dbReference type="InterPro" id="IPR001841">
    <property type="entry name" value="Znf_RING"/>
</dbReference>
<comment type="similarity">
    <text evidence="4">Belongs to the RBR family. Ariadne subfamily.</text>
</comment>
<dbReference type="PROSITE" id="PS50089">
    <property type="entry name" value="ZF_RING_2"/>
    <property type="match status" value="1"/>
</dbReference>
<keyword evidence="16" id="KW-0436">Ligase</keyword>
<evidence type="ECO:0000313" key="17">
    <source>
        <dbReference type="Proteomes" id="UP000594638"/>
    </source>
</evidence>
<evidence type="ECO:0000256" key="6">
    <source>
        <dbReference type="ARBA" id="ARBA00022679"/>
    </source>
</evidence>
<dbReference type="InterPro" id="IPR031127">
    <property type="entry name" value="E3_UB_ligase_RBR"/>
</dbReference>
<keyword evidence="11" id="KW-0862">Zinc</keyword>
<dbReference type="SUPFAM" id="SSF57850">
    <property type="entry name" value="RING/U-box"/>
    <property type="match status" value="3"/>
</dbReference>
<evidence type="ECO:0000256" key="3">
    <source>
        <dbReference type="ARBA" id="ARBA00003976"/>
    </source>
</evidence>
<dbReference type="Pfam" id="PF01485">
    <property type="entry name" value="IBR"/>
    <property type="match status" value="2"/>
</dbReference>
<dbReference type="EMBL" id="CACTIH010000354">
    <property type="protein sequence ID" value="CAA2959918.1"/>
    <property type="molecule type" value="Genomic_DNA"/>
</dbReference>
<dbReference type="FunFam" id="3.30.40.10:FF:000230">
    <property type="entry name" value="RBR-type E3 ubiquitin transferase"/>
    <property type="match status" value="1"/>
</dbReference>
<evidence type="ECO:0000256" key="7">
    <source>
        <dbReference type="ARBA" id="ARBA00022723"/>
    </source>
</evidence>
<feature type="transmembrane region" description="Helical" evidence="13">
    <location>
        <begin position="50"/>
        <end position="70"/>
    </location>
</feature>
<dbReference type="InterPro" id="IPR002867">
    <property type="entry name" value="IBR_dom"/>
</dbReference>
<dbReference type="EC" id="2.3.2.31" evidence="5"/>
<evidence type="ECO:0000256" key="1">
    <source>
        <dbReference type="ARBA" id="ARBA00001798"/>
    </source>
</evidence>
<dbReference type="InterPro" id="IPR018957">
    <property type="entry name" value="Znf_C3HC4_RING-type"/>
</dbReference>
<dbReference type="CDD" id="cd22584">
    <property type="entry name" value="Rcat_RBR_unk"/>
    <property type="match status" value="1"/>
</dbReference>
<dbReference type="GO" id="GO:0016874">
    <property type="term" value="F:ligase activity"/>
    <property type="evidence" value="ECO:0007669"/>
    <property type="project" value="UniProtKB-KW"/>
</dbReference>
<dbReference type="PROSITE" id="PS51873">
    <property type="entry name" value="TRIAD"/>
    <property type="match status" value="1"/>
</dbReference>
<keyword evidence="10" id="KW-0833">Ubl conjugation pathway</keyword>
<comment type="catalytic activity">
    <reaction evidence="1">
        <text>[E2 ubiquitin-conjugating enzyme]-S-ubiquitinyl-L-cysteine + [acceptor protein]-L-lysine = [E2 ubiquitin-conjugating enzyme]-L-cysteine + [acceptor protein]-N(6)-ubiquitinyl-L-lysine.</text>
        <dbReference type="EC" id="2.3.2.31"/>
    </reaction>
</comment>
<comment type="caution">
    <text evidence="16">The sequence shown here is derived from an EMBL/GenBank/DDBJ whole genome shotgun (WGS) entry which is preliminary data.</text>
</comment>
<keyword evidence="9 12" id="KW-0863">Zinc-finger</keyword>
<dbReference type="GO" id="GO:0016567">
    <property type="term" value="P:protein ubiquitination"/>
    <property type="evidence" value="ECO:0007669"/>
    <property type="project" value="InterPro"/>
</dbReference>
<dbReference type="GO" id="GO:0061630">
    <property type="term" value="F:ubiquitin protein ligase activity"/>
    <property type="evidence" value="ECO:0007669"/>
    <property type="project" value="UniProtKB-EC"/>
</dbReference>
<dbReference type="SMART" id="SM00184">
    <property type="entry name" value="RING"/>
    <property type="match status" value="2"/>
</dbReference>
<dbReference type="PANTHER" id="PTHR11685">
    <property type="entry name" value="RBR FAMILY RING FINGER AND IBR DOMAIN-CONTAINING"/>
    <property type="match status" value="1"/>
</dbReference>
<dbReference type="Gramene" id="OE9A121196T1">
    <property type="protein sequence ID" value="OE9A121196C1"/>
    <property type="gene ID" value="OE9A121196"/>
</dbReference>